<dbReference type="EMBL" id="VYKJ01000021">
    <property type="protein sequence ID" value="KAA8995232.1"/>
    <property type="molecule type" value="Genomic_DNA"/>
</dbReference>
<evidence type="ECO:0000256" key="6">
    <source>
        <dbReference type="ARBA" id="ARBA00072903"/>
    </source>
</evidence>
<dbReference type="InterPro" id="IPR036390">
    <property type="entry name" value="WH_DNA-bd_sf"/>
</dbReference>
<keyword evidence="2" id="KW-0805">Transcription regulation</keyword>
<dbReference type="PROSITE" id="PS50931">
    <property type="entry name" value="HTH_LYSR"/>
    <property type="match status" value="1"/>
</dbReference>
<sequence>MKLPPLHALICFEVAGRLMSMKKAADELHVTPGAISQQIAKLEQWLQVRLFVRGARTLALTQQGQTYLRALRPALSQINEATSRLMQTAEQRNITISCTSGFAMQWLLPRLPAFEKISPATDIQIGTTHRKVDLLAEGVDFAIRHGLGRYPGLIAERLIDDPLLPVCSPTLLPADRSQLSASEIAAFPLLHDEHKQDWALWLQAGGADPTAAGLGPVFVDSNGVIEAAIAGLGIALIRPALVQRELADGRLTTPLPVALETPLAYYLVYDQSALFQPVNQRFHRWLTACAAAQGHRYDAGERPA</sequence>
<evidence type="ECO:0000313" key="9">
    <source>
        <dbReference type="EMBL" id="KAA8995232.1"/>
    </source>
</evidence>
<dbReference type="FunFam" id="3.40.190.10:FF:000017">
    <property type="entry name" value="Glycine cleavage system transcriptional activator"/>
    <property type="match status" value="1"/>
</dbReference>
<dbReference type="GO" id="GO:0006351">
    <property type="term" value="P:DNA-templated transcription"/>
    <property type="evidence" value="ECO:0007669"/>
    <property type="project" value="TreeGrafter"/>
</dbReference>
<dbReference type="NCBIfam" id="NF008352">
    <property type="entry name" value="PRK11139.1"/>
    <property type="match status" value="1"/>
</dbReference>
<dbReference type="PANTHER" id="PTHR30537">
    <property type="entry name" value="HTH-TYPE TRANSCRIPTIONAL REGULATOR"/>
    <property type="match status" value="1"/>
</dbReference>
<dbReference type="InterPro" id="IPR036388">
    <property type="entry name" value="WH-like_DNA-bd_sf"/>
</dbReference>
<keyword evidence="10" id="KW-1185">Reference proteome</keyword>
<dbReference type="Pfam" id="PF00126">
    <property type="entry name" value="HTH_1"/>
    <property type="match status" value="1"/>
</dbReference>
<dbReference type="Pfam" id="PF03466">
    <property type="entry name" value="LysR_substrate"/>
    <property type="match status" value="1"/>
</dbReference>
<comment type="caution">
    <text evidence="9">The sequence shown here is derived from an EMBL/GenBank/DDBJ whole genome shotgun (WGS) entry which is preliminary data.</text>
</comment>
<evidence type="ECO:0000256" key="1">
    <source>
        <dbReference type="ARBA" id="ARBA00009437"/>
    </source>
</evidence>
<evidence type="ECO:0000256" key="5">
    <source>
        <dbReference type="ARBA" id="ARBA00058399"/>
    </source>
</evidence>
<dbReference type="InterPro" id="IPR000847">
    <property type="entry name" value="LysR_HTH_N"/>
</dbReference>
<protein>
    <recommendedName>
        <fullName evidence="6">Glycine cleavage system transcriptional activator</fullName>
    </recommendedName>
    <alternativeName>
        <fullName evidence="7">Gcv operon activator</fullName>
    </alternativeName>
</protein>
<evidence type="ECO:0000313" key="10">
    <source>
        <dbReference type="Proteomes" id="UP000335415"/>
    </source>
</evidence>
<dbReference type="AlphaFoldDB" id="A0A5J5FQH3"/>
<dbReference type="Gene3D" id="1.10.10.10">
    <property type="entry name" value="Winged helix-like DNA-binding domain superfamily/Winged helix DNA-binding domain"/>
    <property type="match status" value="1"/>
</dbReference>
<evidence type="ECO:0000256" key="4">
    <source>
        <dbReference type="ARBA" id="ARBA00023163"/>
    </source>
</evidence>
<dbReference type="PRINTS" id="PR00039">
    <property type="entry name" value="HTHLYSR"/>
</dbReference>
<dbReference type="Gene3D" id="3.40.190.10">
    <property type="entry name" value="Periplasmic binding protein-like II"/>
    <property type="match status" value="2"/>
</dbReference>
<accession>A0A5J5FQH3</accession>
<keyword evidence="4" id="KW-0804">Transcription</keyword>
<keyword evidence="3" id="KW-0238">DNA-binding</keyword>
<dbReference type="SUPFAM" id="SSF46785">
    <property type="entry name" value="Winged helix' DNA-binding domain"/>
    <property type="match status" value="1"/>
</dbReference>
<reference evidence="9 10" key="1">
    <citation type="submission" date="2019-09" db="EMBL/GenBank/DDBJ databases">
        <authorList>
            <person name="Li Y."/>
        </authorList>
    </citation>
    <scope>NUCLEOTIDE SEQUENCE [LARGE SCALE GENOMIC DNA]</scope>
    <source>
        <strain evidence="9 10">L3-3HA</strain>
    </source>
</reference>
<dbReference type="FunFam" id="1.10.10.10:FF:000038">
    <property type="entry name" value="Glycine cleavage system transcriptional activator"/>
    <property type="match status" value="1"/>
</dbReference>
<dbReference type="CDD" id="cd08432">
    <property type="entry name" value="PBP2_GcdR_TrpI_HvrB_AmpR_like"/>
    <property type="match status" value="1"/>
</dbReference>
<dbReference type="Proteomes" id="UP000335415">
    <property type="component" value="Unassembled WGS sequence"/>
</dbReference>
<comment type="similarity">
    <text evidence="1">Belongs to the LysR transcriptional regulatory family.</text>
</comment>
<gene>
    <name evidence="9" type="primary">gcvA</name>
    <name evidence="9" type="ORF">FJU30_24765</name>
</gene>
<dbReference type="InterPro" id="IPR005119">
    <property type="entry name" value="LysR_subst-bd"/>
</dbReference>
<dbReference type="OrthoDB" id="5526340at2"/>
<feature type="domain" description="HTH lysR-type" evidence="8">
    <location>
        <begin position="4"/>
        <end position="61"/>
    </location>
</feature>
<evidence type="ECO:0000256" key="3">
    <source>
        <dbReference type="ARBA" id="ARBA00023125"/>
    </source>
</evidence>
<dbReference type="PANTHER" id="PTHR30537:SF26">
    <property type="entry name" value="GLYCINE CLEAVAGE SYSTEM TRANSCRIPTIONAL ACTIVATOR"/>
    <property type="match status" value="1"/>
</dbReference>
<dbReference type="RefSeq" id="WP_150437633.1">
    <property type="nucleotide sequence ID" value="NZ_VYKJ01000021.1"/>
</dbReference>
<dbReference type="InterPro" id="IPR058163">
    <property type="entry name" value="LysR-type_TF_proteobact-type"/>
</dbReference>
<evidence type="ECO:0000259" key="8">
    <source>
        <dbReference type="PROSITE" id="PS50931"/>
    </source>
</evidence>
<evidence type="ECO:0000256" key="2">
    <source>
        <dbReference type="ARBA" id="ARBA00023015"/>
    </source>
</evidence>
<dbReference type="GO" id="GO:0003700">
    <property type="term" value="F:DNA-binding transcription factor activity"/>
    <property type="evidence" value="ECO:0007669"/>
    <property type="project" value="InterPro"/>
</dbReference>
<name>A0A5J5FQH3_9GAMM</name>
<evidence type="ECO:0000256" key="7">
    <source>
        <dbReference type="ARBA" id="ARBA00078139"/>
    </source>
</evidence>
<proteinExistence type="inferred from homology"/>
<organism evidence="9 10">
    <name type="scientific">Affinibrenneria salicis</name>
    <dbReference type="NCBI Taxonomy" id="2590031"/>
    <lineage>
        <taxon>Bacteria</taxon>
        <taxon>Pseudomonadati</taxon>
        <taxon>Pseudomonadota</taxon>
        <taxon>Gammaproteobacteria</taxon>
        <taxon>Enterobacterales</taxon>
        <taxon>Pectobacteriaceae</taxon>
        <taxon>Affinibrenneria</taxon>
    </lineage>
</organism>
<comment type="function">
    <text evidence="5">Regulatory protein for the glycine cleavage system operon (gcv). Mediates activation of gcv by glycine and repression by purines. GcvA is negatively autoregulated. Binds to three sites upstream of the gcv promoter.</text>
</comment>
<dbReference type="GO" id="GO:0043565">
    <property type="term" value="F:sequence-specific DNA binding"/>
    <property type="evidence" value="ECO:0007669"/>
    <property type="project" value="TreeGrafter"/>
</dbReference>
<dbReference type="SUPFAM" id="SSF53850">
    <property type="entry name" value="Periplasmic binding protein-like II"/>
    <property type="match status" value="1"/>
</dbReference>